<feature type="compositionally biased region" description="Pro residues" evidence="1">
    <location>
        <begin position="8"/>
        <end position="17"/>
    </location>
</feature>
<dbReference type="InterPro" id="IPR022134">
    <property type="entry name" value="DUF3667"/>
</dbReference>
<keyword evidence="2" id="KW-1133">Transmembrane helix</keyword>
<dbReference type="EMBL" id="JACIDM010000002">
    <property type="protein sequence ID" value="MBB4082964.1"/>
    <property type="molecule type" value="Genomic_DNA"/>
</dbReference>
<keyword evidence="2" id="KW-0812">Transmembrane</keyword>
<evidence type="ECO:0000256" key="1">
    <source>
        <dbReference type="SAM" id="MobiDB-lite"/>
    </source>
</evidence>
<feature type="transmembrane region" description="Helical" evidence="2">
    <location>
        <begin position="305"/>
        <end position="326"/>
    </location>
</feature>
<organism evidence="3 4">
    <name type="scientific">Brevundimonas lenta</name>
    <dbReference type="NCBI Taxonomy" id="424796"/>
    <lineage>
        <taxon>Bacteria</taxon>
        <taxon>Pseudomonadati</taxon>
        <taxon>Pseudomonadota</taxon>
        <taxon>Alphaproteobacteria</taxon>
        <taxon>Caulobacterales</taxon>
        <taxon>Caulobacteraceae</taxon>
        <taxon>Brevundimonas</taxon>
    </lineage>
</organism>
<dbReference type="Pfam" id="PF12412">
    <property type="entry name" value="DUF3667"/>
    <property type="match status" value="1"/>
</dbReference>
<feature type="transmembrane region" description="Helical" evidence="2">
    <location>
        <begin position="247"/>
        <end position="268"/>
    </location>
</feature>
<sequence>MVDAAPEPGLPSSPPPRRGMRRARPVRGEALGNCRTCGAKLHGRYCHDCGHDSLPMARKLKDLGVEVIDSVFSYSSAVPRTAWTLIHEPGAVPDAQRAGDKTRFLPPVRLYLTASLLFFLFLGLSGIQLVQVEFVRTGTPWVRSTSTQWQGGGFRFQFVALERRLEQPPDPAILAAFDAASRQQSGADEFDRAVMGVMRDTAKDPSVLNRSLNNWVSRALWLMMPLYALLLWPLFAKGRLLSEHLIFALFAHSIMFLMLTLGALWNLLGVGYGFILALIGYQIWLTRSLKAYYGSRWSDAVAKGWIHSVTYVVFLWGPLLFTFFLFEVGQHTSAAFWGLE</sequence>
<protein>
    <recommendedName>
        <fullName evidence="5">DUF3667 domain-containing protein</fullName>
    </recommendedName>
</protein>
<reference evidence="3 4" key="1">
    <citation type="submission" date="2020-08" db="EMBL/GenBank/DDBJ databases">
        <title>Genomic Encyclopedia of Type Strains, Phase IV (KMG-IV): sequencing the most valuable type-strain genomes for metagenomic binning, comparative biology and taxonomic classification.</title>
        <authorList>
            <person name="Goeker M."/>
        </authorList>
    </citation>
    <scope>NUCLEOTIDE SEQUENCE [LARGE SCALE GENOMIC DNA]</scope>
    <source>
        <strain evidence="3 4">DSM 23960</strain>
    </source>
</reference>
<feature type="transmembrane region" description="Helical" evidence="2">
    <location>
        <begin position="215"/>
        <end position="235"/>
    </location>
</feature>
<dbReference type="AlphaFoldDB" id="A0A7W6JD69"/>
<dbReference type="Proteomes" id="UP000529946">
    <property type="component" value="Unassembled WGS sequence"/>
</dbReference>
<keyword evidence="4" id="KW-1185">Reference proteome</keyword>
<accession>A0A7W6JD69</accession>
<feature type="transmembrane region" description="Helical" evidence="2">
    <location>
        <begin position="110"/>
        <end position="130"/>
    </location>
</feature>
<keyword evidence="2" id="KW-0472">Membrane</keyword>
<evidence type="ECO:0000313" key="4">
    <source>
        <dbReference type="Proteomes" id="UP000529946"/>
    </source>
</evidence>
<gene>
    <name evidence="3" type="ORF">GGR12_001830</name>
</gene>
<comment type="caution">
    <text evidence="3">The sequence shown here is derived from an EMBL/GenBank/DDBJ whole genome shotgun (WGS) entry which is preliminary data.</text>
</comment>
<evidence type="ECO:0000313" key="3">
    <source>
        <dbReference type="EMBL" id="MBB4082964.1"/>
    </source>
</evidence>
<evidence type="ECO:0008006" key="5">
    <source>
        <dbReference type="Google" id="ProtNLM"/>
    </source>
</evidence>
<name>A0A7W6JD69_9CAUL</name>
<feature type="region of interest" description="Disordered" evidence="1">
    <location>
        <begin position="1"/>
        <end position="25"/>
    </location>
</feature>
<evidence type="ECO:0000256" key="2">
    <source>
        <dbReference type="SAM" id="Phobius"/>
    </source>
</evidence>
<proteinExistence type="predicted"/>